<accession>A0A4V1LP37</accession>
<feature type="transmembrane region" description="Helical" evidence="3">
    <location>
        <begin position="68"/>
        <end position="94"/>
    </location>
</feature>
<feature type="transmembrane region" description="Helical" evidence="3">
    <location>
        <begin position="38"/>
        <end position="56"/>
    </location>
</feature>
<name>A0A4V1LP37_9BACT</name>
<keyword evidence="2" id="KW-0378">Hydrolase</keyword>
<gene>
    <name evidence="5" type="ORF">CRV04_06540</name>
</gene>
<sequence length="373" mass="42389">MNFLLFATIFISVFIIITLYISKRLVKKLHFKQRYKNYFNAFLILNLLGVFGYMVFRYYPIIPNSVYFLLSIPIGVIFLLFSTTVIYDIFSFIIEKGIPNEKRRTFLKKSLDFSSVALAGSINAKAMYNAKHIEQENVTVKIKNLPQSYNLVQISDVHIGGLIDQDFIASLVQRINALNAEVVVITGDLIDTDIRFAQKAVDELKNIQSTYGTYFVTGNHEYFHKVDVLIEYLKSIGIYVLENETVYIGQDDKGFNLAGVHDLFGYRMEQYEPNIEAALQESNPNAPTILLAHQPKFIKEVPNSVDLVLSGHTHGGQLIPFNLLVRLAQPYIKGLHQHNEHTQIYVNKGTGFWGPPMRLGASSEITHFTLVPA</sequence>
<dbReference type="PANTHER" id="PTHR31302">
    <property type="entry name" value="TRANSMEMBRANE PROTEIN WITH METALLOPHOSPHOESTERASE DOMAIN-RELATED"/>
    <property type="match status" value="1"/>
</dbReference>
<keyword evidence="6" id="KW-1185">Reference proteome</keyword>
<evidence type="ECO:0000256" key="3">
    <source>
        <dbReference type="SAM" id="Phobius"/>
    </source>
</evidence>
<dbReference type="RefSeq" id="WP_128996023.1">
    <property type="nucleotide sequence ID" value="NZ_PDKN01000003.1"/>
</dbReference>
<evidence type="ECO:0000313" key="5">
    <source>
        <dbReference type="EMBL" id="RXJ58160.1"/>
    </source>
</evidence>
<evidence type="ECO:0000259" key="4">
    <source>
        <dbReference type="Pfam" id="PF00149"/>
    </source>
</evidence>
<dbReference type="CDD" id="cd07385">
    <property type="entry name" value="MPP_YkuE_C"/>
    <property type="match status" value="1"/>
</dbReference>
<dbReference type="GO" id="GO:0016020">
    <property type="term" value="C:membrane"/>
    <property type="evidence" value="ECO:0007669"/>
    <property type="project" value="GOC"/>
</dbReference>
<dbReference type="PANTHER" id="PTHR31302:SF31">
    <property type="entry name" value="PHOSPHODIESTERASE YAEI"/>
    <property type="match status" value="1"/>
</dbReference>
<dbReference type="AlphaFoldDB" id="A0A4V1LP37"/>
<protein>
    <submittedName>
        <fullName evidence="5">Metallophosphoesterase</fullName>
    </submittedName>
</protein>
<keyword evidence="3" id="KW-0472">Membrane</keyword>
<dbReference type="GO" id="GO:0009245">
    <property type="term" value="P:lipid A biosynthetic process"/>
    <property type="evidence" value="ECO:0007669"/>
    <property type="project" value="TreeGrafter"/>
</dbReference>
<evidence type="ECO:0000313" key="6">
    <source>
        <dbReference type="Proteomes" id="UP000290657"/>
    </source>
</evidence>
<feature type="domain" description="Calcineurin-like phosphoesterase" evidence="4">
    <location>
        <begin position="151"/>
        <end position="315"/>
    </location>
</feature>
<dbReference type="InterPro" id="IPR029052">
    <property type="entry name" value="Metallo-depent_PP-like"/>
</dbReference>
<dbReference type="Gene3D" id="3.60.21.10">
    <property type="match status" value="1"/>
</dbReference>
<feature type="transmembrane region" description="Helical" evidence="3">
    <location>
        <begin position="6"/>
        <end position="26"/>
    </location>
</feature>
<keyword evidence="3" id="KW-0812">Transmembrane</keyword>
<dbReference type="GO" id="GO:0046872">
    <property type="term" value="F:metal ion binding"/>
    <property type="evidence" value="ECO:0007669"/>
    <property type="project" value="UniProtKB-KW"/>
</dbReference>
<dbReference type="GO" id="GO:0008758">
    <property type="term" value="F:UDP-2,3-diacylglucosamine hydrolase activity"/>
    <property type="evidence" value="ECO:0007669"/>
    <property type="project" value="TreeGrafter"/>
</dbReference>
<dbReference type="SUPFAM" id="SSF56300">
    <property type="entry name" value="Metallo-dependent phosphatases"/>
    <property type="match status" value="1"/>
</dbReference>
<keyword evidence="1" id="KW-0479">Metal-binding</keyword>
<dbReference type="InterPro" id="IPR051158">
    <property type="entry name" value="Metallophosphoesterase_sf"/>
</dbReference>
<dbReference type="Proteomes" id="UP000290657">
    <property type="component" value="Unassembled WGS sequence"/>
</dbReference>
<dbReference type="EMBL" id="PDKN01000003">
    <property type="protein sequence ID" value="RXJ58160.1"/>
    <property type="molecule type" value="Genomic_DNA"/>
</dbReference>
<dbReference type="OrthoDB" id="9780884at2"/>
<comment type="caution">
    <text evidence="5">The sequence shown here is derived from an EMBL/GenBank/DDBJ whole genome shotgun (WGS) entry which is preliminary data.</text>
</comment>
<reference evidence="5 6" key="1">
    <citation type="submission" date="2017-10" db="EMBL/GenBank/DDBJ databases">
        <title>Genomics of the genus Arcobacter.</title>
        <authorList>
            <person name="Perez-Cataluna A."/>
            <person name="Figueras M.J."/>
        </authorList>
    </citation>
    <scope>NUCLEOTIDE SEQUENCE [LARGE SCALE GENOMIC DNA]</scope>
    <source>
        <strain evidence="5 6">CECT 8987</strain>
    </source>
</reference>
<dbReference type="Pfam" id="PF00149">
    <property type="entry name" value="Metallophos"/>
    <property type="match status" value="1"/>
</dbReference>
<evidence type="ECO:0000256" key="2">
    <source>
        <dbReference type="ARBA" id="ARBA00022801"/>
    </source>
</evidence>
<keyword evidence="3" id="KW-1133">Transmembrane helix</keyword>
<dbReference type="InterPro" id="IPR004843">
    <property type="entry name" value="Calcineurin-like_PHP"/>
</dbReference>
<proteinExistence type="predicted"/>
<organism evidence="5 6">
    <name type="scientific">Candidatus Marinarcus aquaticus</name>
    <dbReference type="NCBI Taxonomy" id="2044504"/>
    <lineage>
        <taxon>Bacteria</taxon>
        <taxon>Pseudomonadati</taxon>
        <taxon>Campylobacterota</taxon>
        <taxon>Epsilonproteobacteria</taxon>
        <taxon>Campylobacterales</taxon>
        <taxon>Arcobacteraceae</taxon>
        <taxon>Candidatus Marinarcus</taxon>
    </lineage>
</organism>
<evidence type="ECO:0000256" key="1">
    <source>
        <dbReference type="ARBA" id="ARBA00022723"/>
    </source>
</evidence>